<dbReference type="SUPFAM" id="SSF101941">
    <property type="entry name" value="NAC domain"/>
    <property type="match status" value="1"/>
</dbReference>
<accession>A0A4Y7IS18</accession>
<evidence type="ECO:0000256" key="3">
    <source>
        <dbReference type="ARBA" id="ARBA00023163"/>
    </source>
</evidence>
<proteinExistence type="predicted"/>
<dbReference type="Pfam" id="PF02365">
    <property type="entry name" value="NAM"/>
    <property type="match status" value="1"/>
</dbReference>
<feature type="domain" description="NAC" evidence="7">
    <location>
        <begin position="318"/>
        <end position="461"/>
    </location>
</feature>
<evidence type="ECO:0000256" key="1">
    <source>
        <dbReference type="ARBA" id="ARBA00023015"/>
    </source>
</evidence>
<evidence type="ECO:0000259" key="7">
    <source>
        <dbReference type="PROSITE" id="PS51005"/>
    </source>
</evidence>
<keyword evidence="2" id="KW-0238">DNA-binding</keyword>
<dbReference type="Proteomes" id="UP000316621">
    <property type="component" value="Chromosome 2"/>
</dbReference>
<keyword evidence="6" id="KW-0472">Membrane</keyword>
<dbReference type="Gramene" id="RZC50590">
    <property type="protein sequence ID" value="RZC50590"/>
    <property type="gene ID" value="C5167_019013"/>
</dbReference>
<keyword evidence="3" id="KW-0804">Transcription</keyword>
<evidence type="ECO:0000256" key="4">
    <source>
        <dbReference type="ARBA" id="ARBA00023242"/>
    </source>
</evidence>
<feature type="compositionally biased region" description="Basic residues" evidence="5">
    <location>
        <begin position="1"/>
        <end position="14"/>
    </location>
</feature>
<evidence type="ECO:0000313" key="8">
    <source>
        <dbReference type="EMBL" id="RZC50590.1"/>
    </source>
</evidence>
<organism evidence="8 9">
    <name type="scientific">Papaver somniferum</name>
    <name type="common">Opium poppy</name>
    <dbReference type="NCBI Taxonomy" id="3469"/>
    <lineage>
        <taxon>Eukaryota</taxon>
        <taxon>Viridiplantae</taxon>
        <taxon>Streptophyta</taxon>
        <taxon>Embryophyta</taxon>
        <taxon>Tracheophyta</taxon>
        <taxon>Spermatophyta</taxon>
        <taxon>Magnoliopsida</taxon>
        <taxon>Ranunculales</taxon>
        <taxon>Papaveraceae</taxon>
        <taxon>Papaveroideae</taxon>
        <taxon>Papaver</taxon>
    </lineage>
</organism>
<keyword evidence="9" id="KW-1185">Reference proteome</keyword>
<feature type="compositionally biased region" description="Basic and acidic residues" evidence="5">
    <location>
        <begin position="223"/>
        <end position="232"/>
    </location>
</feature>
<dbReference type="AlphaFoldDB" id="A0A4Y7IS18"/>
<evidence type="ECO:0000256" key="2">
    <source>
        <dbReference type="ARBA" id="ARBA00023125"/>
    </source>
</evidence>
<keyword evidence="4" id="KW-0539">Nucleus</keyword>
<feature type="region of interest" description="Disordered" evidence="5">
    <location>
        <begin position="1"/>
        <end position="61"/>
    </location>
</feature>
<name>A0A4Y7IS18_PAPSO</name>
<dbReference type="PANTHER" id="PTHR31719:SF43">
    <property type="entry name" value="NAC TRANSCRIPTION FACTOR 56"/>
    <property type="match status" value="1"/>
</dbReference>
<protein>
    <recommendedName>
        <fullName evidence="7">NAC domain-containing protein</fullName>
    </recommendedName>
</protein>
<feature type="transmembrane region" description="Helical" evidence="6">
    <location>
        <begin position="84"/>
        <end position="108"/>
    </location>
</feature>
<evidence type="ECO:0000256" key="5">
    <source>
        <dbReference type="SAM" id="MobiDB-lite"/>
    </source>
</evidence>
<dbReference type="GO" id="GO:0006355">
    <property type="term" value="P:regulation of DNA-templated transcription"/>
    <property type="evidence" value="ECO:0007669"/>
    <property type="project" value="InterPro"/>
</dbReference>
<feature type="compositionally biased region" description="Basic and acidic residues" evidence="5">
    <location>
        <begin position="15"/>
        <end position="29"/>
    </location>
</feature>
<dbReference type="PROSITE" id="PS51005">
    <property type="entry name" value="NAC"/>
    <property type="match status" value="1"/>
</dbReference>
<keyword evidence="6" id="KW-1133">Transmembrane helix</keyword>
<gene>
    <name evidence="8" type="ORF">C5167_019013</name>
</gene>
<evidence type="ECO:0000313" key="9">
    <source>
        <dbReference type="Proteomes" id="UP000316621"/>
    </source>
</evidence>
<dbReference type="InterPro" id="IPR003441">
    <property type="entry name" value="NAC-dom"/>
</dbReference>
<dbReference type="GO" id="GO:0003677">
    <property type="term" value="F:DNA binding"/>
    <property type="evidence" value="ECO:0007669"/>
    <property type="project" value="UniProtKB-KW"/>
</dbReference>
<dbReference type="PANTHER" id="PTHR31719">
    <property type="entry name" value="NAC TRANSCRIPTION FACTOR 56"/>
    <property type="match status" value="1"/>
</dbReference>
<sequence>MFNHSKANKRREWRRKSEEERGGEREQERILSVQQGEGEEENNNDDDIKGENDDGTGIQKYENEIEIEIEIEEKKKKKKKKKKMMMMMGGLDKCIIMIMNLTFLSILVCCRYQRFRMVYIYELEDKEGEEEEQVNSCPPVQPIETRNLLLNFADEHPTSISNSKRMFADMGHLSRDHLGLSPPSRLRAREGTSQSQPGAAFSFPSPFSRGFKEVGQGTNNHGELSKGEEQSRGKKRFAGVLGEADLELGLPKASKSFQARFRPQILRSAKLSCPSSVIISDSSEGSPFLSPYRFKKISGPTLNTYYNHLGVPPALFQPGFGLRFLPKDHEVILWYLNKKIERPTEYAVWFLPVITDLYQHHPQYILQRAAKDDIYFFCESANTYHVSRTVSDLGTYKMDGRGPVFAENTQEVIGEKTHLNFRVKGTDKSSKWVIKRVHKQEAALHHHQQQNLDSMPPLRKQDKKVLVLSLMCNDDC</sequence>
<reference evidence="8 9" key="1">
    <citation type="journal article" date="2018" name="Science">
        <title>The opium poppy genome and morphinan production.</title>
        <authorList>
            <person name="Guo L."/>
            <person name="Winzer T."/>
            <person name="Yang X."/>
            <person name="Li Y."/>
            <person name="Ning Z."/>
            <person name="He Z."/>
            <person name="Teodor R."/>
            <person name="Lu Y."/>
            <person name="Bowser T.A."/>
            <person name="Graham I.A."/>
            <person name="Ye K."/>
        </authorList>
    </citation>
    <scope>NUCLEOTIDE SEQUENCE [LARGE SCALE GENOMIC DNA]</scope>
    <source>
        <strain evidence="9">cv. HN1</strain>
        <tissue evidence="8">Leaves</tissue>
    </source>
</reference>
<keyword evidence="1" id="KW-0805">Transcription regulation</keyword>
<dbReference type="EMBL" id="CM010716">
    <property type="protein sequence ID" value="RZC50590.1"/>
    <property type="molecule type" value="Genomic_DNA"/>
</dbReference>
<dbReference type="InterPro" id="IPR036093">
    <property type="entry name" value="NAC_dom_sf"/>
</dbReference>
<keyword evidence="6" id="KW-0812">Transmembrane</keyword>
<feature type="region of interest" description="Disordered" evidence="5">
    <location>
        <begin position="178"/>
        <end position="235"/>
    </location>
</feature>
<evidence type="ECO:0000256" key="6">
    <source>
        <dbReference type="SAM" id="Phobius"/>
    </source>
</evidence>